<evidence type="ECO:0000256" key="9">
    <source>
        <dbReference type="ARBA" id="ARBA00023242"/>
    </source>
</evidence>
<evidence type="ECO:0000256" key="8">
    <source>
        <dbReference type="ARBA" id="ARBA00023136"/>
    </source>
</evidence>
<dbReference type="GO" id="GO:0006629">
    <property type="term" value="P:lipid metabolic process"/>
    <property type="evidence" value="ECO:0007669"/>
    <property type="project" value="TreeGrafter"/>
</dbReference>
<dbReference type="AlphaFoldDB" id="A0AAV2S7Q7"/>
<comment type="caution">
    <text evidence="11">The sequence shown here is derived from an EMBL/GenBank/DDBJ whole genome shotgun (WGS) entry which is preliminary data.</text>
</comment>
<sequence>GEEMKLHAGVYYLTRDIYSPEVGDLRVQFYYAGHVEETISVIGQQIGETLHPYMTSTGNHLLLLQPGTRTVEEMFASEHAQNRVLTWSLRLAGWFLMFLGLTCVSHIVNSLVSSSCLLREVVTLGLGSTNCTLSMSTSLVIIGGAWCVYRPGLALLILVVAALPFIRAAMNHNTTEGTLTQRTNGYRRVQ</sequence>
<gene>
    <name evidence="11" type="ORF">MNOR_LOCUS33338</name>
</gene>
<keyword evidence="8 10" id="KW-0472">Membrane</keyword>
<feature type="non-terminal residue" evidence="11">
    <location>
        <position position="1"/>
    </location>
</feature>
<evidence type="ECO:0000256" key="5">
    <source>
        <dbReference type="ARBA" id="ARBA00022692"/>
    </source>
</evidence>
<dbReference type="GO" id="GO:0005789">
    <property type="term" value="C:endoplasmic reticulum membrane"/>
    <property type="evidence" value="ECO:0007669"/>
    <property type="project" value="UniProtKB-SubCell"/>
</dbReference>
<keyword evidence="6" id="KW-0256">Endoplasmic reticulum</keyword>
<accession>A0AAV2S7Q7</accession>
<reference evidence="11 12" key="1">
    <citation type="submission" date="2024-05" db="EMBL/GenBank/DDBJ databases">
        <authorList>
            <person name="Wallberg A."/>
        </authorList>
    </citation>
    <scope>NUCLEOTIDE SEQUENCE [LARGE SCALE GENOMIC DNA]</scope>
</reference>
<evidence type="ECO:0000313" key="11">
    <source>
        <dbReference type="EMBL" id="CAL4165990.1"/>
    </source>
</evidence>
<dbReference type="InterPro" id="IPR012430">
    <property type="entry name" value="TMEM43_fam"/>
</dbReference>
<keyword evidence="7 10" id="KW-1133">Transmembrane helix</keyword>
<keyword evidence="12" id="KW-1185">Reference proteome</keyword>
<dbReference type="EMBL" id="CAXKWB010047825">
    <property type="protein sequence ID" value="CAL4165990.1"/>
    <property type="molecule type" value="Genomic_DNA"/>
</dbReference>
<keyword evidence="5 10" id="KW-0812">Transmembrane</keyword>
<evidence type="ECO:0000256" key="3">
    <source>
        <dbReference type="ARBA" id="ARBA00004586"/>
    </source>
</evidence>
<evidence type="ECO:0000256" key="7">
    <source>
        <dbReference type="ARBA" id="ARBA00022989"/>
    </source>
</evidence>
<evidence type="ECO:0000256" key="4">
    <source>
        <dbReference type="ARBA" id="ARBA00006627"/>
    </source>
</evidence>
<dbReference type="GO" id="GO:0005637">
    <property type="term" value="C:nuclear inner membrane"/>
    <property type="evidence" value="ECO:0007669"/>
    <property type="project" value="TreeGrafter"/>
</dbReference>
<proteinExistence type="inferred from homology"/>
<evidence type="ECO:0000256" key="6">
    <source>
        <dbReference type="ARBA" id="ARBA00022824"/>
    </source>
</evidence>
<comment type="similarity">
    <text evidence="4">Belongs to the TMEM43 family.</text>
</comment>
<evidence type="ECO:0000256" key="2">
    <source>
        <dbReference type="ARBA" id="ARBA00004259"/>
    </source>
</evidence>
<feature type="transmembrane region" description="Helical" evidence="10">
    <location>
        <begin position="124"/>
        <end position="146"/>
    </location>
</feature>
<dbReference type="Proteomes" id="UP001497623">
    <property type="component" value="Unassembled WGS sequence"/>
</dbReference>
<feature type="transmembrane region" description="Helical" evidence="10">
    <location>
        <begin position="152"/>
        <end position="170"/>
    </location>
</feature>
<name>A0AAV2S7Q7_MEGNR</name>
<evidence type="ECO:0000256" key="10">
    <source>
        <dbReference type="SAM" id="Phobius"/>
    </source>
</evidence>
<feature type="transmembrane region" description="Helical" evidence="10">
    <location>
        <begin position="91"/>
        <end position="112"/>
    </location>
</feature>
<organism evidence="11 12">
    <name type="scientific">Meganyctiphanes norvegica</name>
    <name type="common">Northern krill</name>
    <name type="synonym">Thysanopoda norvegica</name>
    <dbReference type="NCBI Taxonomy" id="48144"/>
    <lineage>
        <taxon>Eukaryota</taxon>
        <taxon>Metazoa</taxon>
        <taxon>Ecdysozoa</taxon>
        <taxon>Arthropoda</taxon>
        <taxon>Crustacea</taxon>
        <taxon>Multicrustacea</taxon>
        <taxon>Malacostraca</taxon>
        <taxon>Eumalacostraca</taxon>
        <taxon>Eucarida</taxon>
        <taxon>Euphausiacea</taxon>
        <taxon>Euphausiidae</taxon>
        <taxon>Meganyctiphanes</taxon>
    </lineage>
</organism>
<dbReference type="PANTHER" id="PTHR13416:SF2">
    <property type="entry name" value="TRANSMEMBRANE PROTEIN 43"/>
    <property type="match status" value="1"/>
</dbReference>
<evidence type="ECO:0000313" key="12">
    <source>
        <dbReference type="Proteomes" id="UP001497623"/>
    </source>
</evidence>
<protein>
    <submittedName>
        <fullName evidence="11">Uncharacterized protein</fullName>
    </submittedName>
</protein>
<keyword evidence="9" id="KW-0539">Nucleus</keyword>
<dbReference type="GO" id="GO:0071763">
    <property type="term" value="P:nuclear membrane organization"/>
    <property type="evidence" value="ECO:0007669"/>
    <property type="project" value="TreeGrafter"/>
</dbReference>
<dbReference type="PANTHER" id="PTHR13416">
    <property type="match status" value="1"/>
</dbReference>
<dbReference type="Pfam" id="PF07787">
    <property type="entry name" value="TMEM43"/>
    <property type="match status" value="1"/>
</dbReference>
<evidence type="ECO:0000256" key="1">
    <source>
        <dbReference type="ARBA" id="ARBA00004127"/>
    </source>
</evidence>
<comment type="subcellular location">
    <subcellularLocation>
        <location evidence="1">Endomembrane system</location>
        <topology evidence="1">Multi-pass membrane protein</topology>
    </subcellularLocation>
    <subcellularLocation>
        <location evidence="3">Endoplasmic reticulum membrane</location>
    </subcellularLocation>
    <subcellularLocation>
        <location evidence="2">Nucleus envelope</location>
    </subcellularLocation>
</comment>